<keyword evidence="2" id="KW-0732">Signal</keyword>
<feature type="region of interest" description="Disordered" evidence="1">
    <location>
        <begin position="24"/>
        <end position="97"/>
    </location>
</feature>
<organism evidence="3 4">
    <name type="scientific">Monodon monoceros</name>
    <name type="common">Narwhal</name>
    <name type="synonym">Ceratodon monodon</name>
    <dbReference type="NCBI Taxonomy" id="40151"/>
    <lineage>
        <taxon>Eukaryota</taxon>
        <taxon>Metazoa</taxon>
        <taxon>Chordata</taxon>
        <taxon>Craniata</taxon>
        <taxon>Vertebrata</taxon>
        <taxon>Euteleostomi</taxon>
        <taxon>Mammalia</taxon>
        <taxon>Eutheria</taxon>
        <taxon>Laurasiatheria</taxon>
        <taxon>Artiodactyla</taxon>
        <taxon>Whippomorpha</taxon>
        <taxon>Cetacea</taxon>
        <taxon>Odontoceti</taxon>
        <taxon>Monodontidae</taxon>
        <taxon>Monodon</taxon>
    </lineage>
</organism>
<evidence type="ECO:0000256" key="2">
    <source>
        <dbReference type="SAM" id="SignalP"/>
    </source>
</evidence>
<feature type="chain" id="PRO_5033982023" description="Gastrin/cholecystokinin peptide hormone domain-containing protein" evidence="2">
    <location>
        <begin position="22"/>
        <end position="97"/>
    </location>
</feature>
<dbReference type="AlphaFoldDB" id="A0A8C6BBE8"/>
<accession>A0A8C6BBE8</accession>
<evidence type="ECO:0000256" key="1">
    <source>
        <dbReference type="SAM" id="MobiDB-lite"/>
    </source>
</evidence>
<protein>
    <recommendedName>
        <fullName evidence="5">Gastrin/cholecystokinin peptide hormone domain-containing protein</fullName>
    </recommendedName>
</protein>
<evidence type="ECO:0008006" key="5">
    <source>
        <dbReference type="Google" id="ProtNLM"/>
    </source>
</evidence>
<reference evidence="3" key="2">
    <citation type="submission" date="2025-09" db="UniProtKB">
        <authorList>
            <consortium name="Ensembl"/>
        </authorList>
    </citation>
    <scope>IDENTIFICATION</scope>
</reference>
<feature type="compositionally biased region" description="Low complexity" evidence="1">
    <location>
        <begin position="34"/>
        <end position="56"/>
    </location>
</feature>
<keyword evidence="4" id="KW-1185">Reference proteome</keyword>
<reference evidence="3" key="1">
    <citation type="submission" date="2025-08" db="UniProtKB">
        <authorList>
            <consortium name="Ensembl"/>
        </authorList>
    </citation>
    <scope>IDENTIFICATION</scope>
</reference>
<sequence length="97" mass="10151">MKTLTRPGLAVCFALTSTCTGLPLVHSSLGGQKAQPPQQQPAAATGSAQRPAESSPLPRPEAPARPRSLHGYLGVTDHKEDLQHLGSQSPFSTLSLL</sequence>
<feature type="compositionally biased region" description="Polar residues" evidence="1">
    <location>
        <begin position="85"/>
        <end position="97"/>
    </location>
</feature>
<evidence type="ECO:0000313" key="4">
    <source>
        <dbReference type="Proteomes" id="UP000694561"/>
    </source>
</evidence>
<dbReference type="GeneTree" id="ENSGT00600000085635"/>
<evidence type="ECO:0000313" key="3">
    <source>
        <dbReference type="Ensembl" id="ENSMMNP00015012172.1"/>
    </source>
</evidence>
<dbReference type="Ensembl" id="ENSMMNT00015013333.1">
    <property type="protein sequence ID" value="ENSMMNP00015012172.1"/>
    <property type="gene ID" value="ENSMMNG00015008989.1"/>
</dbReference>
<feature type="signal peptide" evidence="2">
    <location>
        <begin position="1"/>
        <end position="21"/>
    </location>
</feature>
<dbReference type="Proteomes" id="UP000694561">
    <property type="component" value="Unplaced"/>
</dbReference>
<proteinExistence type="predicted"/>
<name>A0A8C6BBE8_MONMO</name>